<keyword evidence="2" id="KW-1185">Reference proteome</keyword>
<dbReference type="HOGENOM" id="CLU_2320753_0_0_1"/>
<evidence type="ECO:0000313" key="2">
    <source>
        <dbReference type="Proteomes" id="UP000054477"/>
    </source>
</evidence>
<proteinExistence type="predicted"/>
<dbReference type="AlphaFoldDB" id="A0A0C9WKP0"/>
<accession>A0A0C9WKP0</accession>
<name>A0A0C9WKP0_9AGAR</name>
<dbReference type="Proteomes" id="UP000054477">
    <property type="component" value="Unassembled WGS sequence"/>
</dbReference>
<gene>
    <name evidence="1" type="ORF">K443DRAFT_156136</name>
</gene>
<reference evidence="2" key="2">
    <citation type="submission" date="2015-01" db="EMBL/GenBank/DDBJ databases">
        <title>Evolutionary Origins and Diversification of the Mycorrhizal Mutualists.</title>
        <authorList>
            <consortium name="DOE Joint Genome Institute"/>
            <consortium name="Mycorrhizal Genomics Consortium"/>
            <person name="Kohler A."/>
            <person name="Kuo A."/>
            <person name="Nagy L.G."/>
            <person name="Floudas D."/>
            <person name="Copeland A."/>
            <person name="Barry K.W."/>
            <person name="Cichocki N."/>
            <person name="Veneault-Fourrey C."/>
            <person name="LaButti K."/>
            <person name="Lindquist E.A."/>
            <person name="Lipzen A."/>
            <person name="Lundell T."/>
            <person name="Morin E."/>
            <person name="Murat C."/>
            <person name="Riley R."/>
            <person name="Ohm R."/>
            <person name="Sun H."/>
            <person name="Tunlid A."/>
            <person name="Henrissat B."/>
            <person name="Grigoriev I.V."/>
            <person name="Hibbett D.S."/>
            <person name="Martin F."/>
        </authorList>
    </citation>
    <scope>NUCLEOTIDE SEQUENCE [LARGE SCALE GENOMIC DNA]</scope>
    <source>
        <strain evidence="2">LaAM-08-1</strain>
    </source>
</reference>
<organism evidence="1 2">
    <name type="scientific">Laccaria amethystina LaAM-08-1</name>
    <dbReference type="NCBI Taxonomy" id="1095629"/>
    <lineage>
        <taxon>Eukaryota</taxon>
        <taxon>Fungi</taxon>
        <taxon>Dikarya</taxon>
        <taxon>Basidiomycota</taxon>
        <taxon>Agaricomycotina</taxon>
        <taxon>Agaricomycetes</taxon>
        <taxon>Agaricomycetidae</taxon>
        <taxon>Agaricales</taxon>
        <taxon>Agaricineae</taxon>
        <taxon>Hydnangiaceae</taxon>
        <taxon>Laccaria</taxon>
    </lineage>
</organism>
<sequence>MDPYDKKDEVVPQDALRSKRNVVLSFWFYFRTMAVTIISESRRSQISSKFTKSPGCGRITSRTIMLMILAAGFGSHQRGQRWSTLEKTWAFGNHTGSGY</sequence>
<protein>
    <submittedName>
        <fullName evidence="1">Uncharacterized protein</fullName>
    </submittedName>
</protein>
<dbReference type="EMBL" id="KN839548">
    <property type="protein sequence ID" value="KIJ89635.1"/>
    <property type="molecule type" value="Genomic_DNA"/>
</dbReference>
<evidence type="ECO:0000313" key="1">
    <source>
        <dbReference type="EMBL" id="KIJ89635.1"/>
    </source>
</evidence>
<reference evidence="1 2" key="1">
    <citation type="submission" date="2014-04" db="EMBL/GenBank/DDBJ databases">
        <authorList>
            <consortium name="DOE Joint Genome Institute"/>
            <person name="Kuo A."/>
            <person name="Kohler A."/>
            <person name="Nagy L.G."/>
            <person name="Floudas D."/>
            <person name="Copeland A."/>
            <person name="Barry K.W."/>
            <person name="Cichocki N."/>
            <person name="Veneault-Fourrey C."/>
            <person name="LaButti K."/>
            <person name="Lindquist E.A."/>
            <person name="Lipzen A."/>
            <person name="Lundell T."/>
            <person name="Morin E."/>
            <person name="Murat C."/>
            <person name="Sun H."/>
            <person name="Tunlid A."/>
            <person name="Henrissat B."/>
            <person name="Grigoriev I.V."/>
            <person name="Hibbett D.S."/>
            <person name="Martin F."/>
            <person name="Nordberg H.P."/>
            <person name="Cantor M.N."/>
            <person name="Hua S.X."/>
        </authorList>
    </citation>
    <scope>NUCLEOTIDE SEQUENCE [LARGE SCALE GENOMIC DNA]</scope>
    <source>
        <strain evidence="1 2">LaAM-08-1</strain>
    </source>
</reference>